<dbReference type="Proteomes" id="UP001266305">
    <property type="component" value="Unassembled WGS sequence"/>
</dbReference>
<dbReference type="InterPro" id="IPR052431">
    <property type="entry name" value="SKI2_subfamily_helicases"/>
</dbReference>
<keyword evidence="2" id="KW-0067">ATP-binding</keyword>
<keyword evidence="2" id="KW-0547">Nucleotide-binding</keyword>
<protein>
    <recommendedName>
        <fullName evidence="3">Helicase C-terminal domain-containing protein</fullName>
    </recommendedName>
</protein>
<name>A0ABQ9W095_SAGOE</name>
<dbReference type="InterPro" id="IPR027417">
    <property type="entry name" value="P-loop_NTPase"/>
</dbReference>
<organism evidence="4 5">
    <name type="scientific">Saguinus oedipus</name>
    <name type="common">Cotton-top tamarin</name>
    <name type="synonym">Oedipomidas oedipus</name>
    <dbReference type="NCBI Taxonomy" id="9490"/>
    <lineage>
        <taxon>Eukaryota</taxon>
        <taxon>Metazoa</taxon>
        <taxon>Chordata</taxon>
        <taxon>Craniata</taxon>
        <taxon>Vertebrata</taxon>
        <taxon>Euteleostomi</taxon>
        <taxon>Mammalia</taxon>
        <taxon>Eutheria</taxon>
        <taxon>Euarchontoglires</taxon>
        <taxon>Primates</taxon>
        <taxon>Haplorrhini</taxon>
        <taxon>Platyrrhini</taxon>
        <taxon>Cebidae</taxon>
        <taxon>Callitrichinae</taxon>
        <taxon>Saguinus</taxon>
    </lineage>
</organism>
<keyword evidence="1" id="KW-0378">Hydrolase</keyword>
<dbReference type="EMBL" id="JASSZA010000003">
    <property type="protein sequence ID" value="KAK2115067.1"/>
    <property type="molecule type" value="Genomic_DNA"/>
</dbReference>
<dbReference type="InterPro" id="IPR059032">
    <property type="entry name" value="WHD_DDX60"/>
</dbReference>
<keyword evidence="5" id="KW-1185">Reference proteome</keyword>
<evidence type="ECO:0000313" key="4">
    <source>
        <dbReference type="EMBL" id="KAK2115067.1"/>
    </source>
</evidence>
<dbReference type="Pfam" id="PF00271">
    <property type="entry name" value="Helicase_C"/>
    <property type="match status" value="1"/>
</dbReference>
<keyword evidence="2" id="KW-0347">Helicase</keyword>
<dbReference type="SUPFAM" id="SSF52540">
    <property type="entry name" value="P-loop containing nucleoside triphosphate hydrolases"/>
    <property type="match status" value="1"/>
</dbReference>
<dbReference type="PANTHER" id="PTHR44533">
    <property type="entry name" value="DEAD/H RNA HELICASE, PUTATIVE-RELATED"/>
    <property type="match status" value="1"/>
</dbReference>
<gene>
    <name evidence="4" type="ORF">P7K49_005693</name>
</gene>
<dbReference type="Gene3D" id="3.40.50.300">
    <property type="entry name" value="P-loop containing nucleotide triphosphate hydrolases"/>
    <property type="match status" value="1"/>
</dbReference>
<dbReference type="PROSITE" id="PS51194">
    <property type="entry name" value="HELICASE_CTER"/>
    <property type="match status" value="1"/>
</dbReference>
<sequence length="443" mass="50347">MRELALIQLCLGNLAQGSGKYRNIYSWKLTSVNAIQEYGKITLQNKVVIKKLDVRKYEENLKAELTNWIKNGKAKQVKRVLENLSPDSSSSSKDMVNIFPLLVEKLRQMDKLPAIFFLFKNGDVEKRAGSMCAFLEKTETKSHPHTECHRYILDINEELRKVKRIVKEEKTIIKKNQKRAGKLEGMLMDRPEYINFLKKLNAVKISEGRTYADVSALHSEIAEENGLTLNTVLKRVQLTRRGEELTTLAQSGIGYHHSAMYFKERELVEILFAKGLIRVVTATEPFALGIHTPCKSVVFAQDSVYLDALNYRQMSGRAGRRGQDLLGDVYFFDIPLPKIKRLIASNVPELRGQFPLSITLVLRLMMLASKKDDPEDAKAKFLIKEVILADLPEDFKAALHEYNLAVMKDFASFLLTASKSHEQMQTTVVEARKILQRKAGGSV</sequence>
<evidence type="ECO:0000256" key="2">
    <source>
        <dbReference type="ARBA" id="ARBA00022806"/>
    </source>
</evidence>
<evidence type="ECO:0000313" key="5">
    <source>
        <dbReference type="Proteomes" id="UP001266305"/>
    </source>
</evidence>
<dbReference type="SMART" id="SM00490">
    <property type="entry name" value="HELICc"/>
    <property type="match status" value="1"/>
</dbReference>
<feature type="domain" description="Helicase C-terminal" evidence="3">
    <location>
        <begin position="213"/>
        <end position="362"/>
    </location>
</feature>
<dbReference type="Pfam" id="PF26076">
    <property type="entry name" value="WHD_DDX60"/>
    <property type="match status" value="1"/>
</dbReference>
<proteinExistence type="predicted"/>
<accession>A0ABQ9W095</accession>
<dbReference type="InterPro" id="IPR001650">
    <property type="entry name" value="Helicase_C-like"/>
</dbReference>
<dbReference type="PANTHER" id="PTHR44533:SF1">
    <property type="entry name" value="ATP-DEPENDENT RNA HELICASE DDX60-LIKE-RELATED"/>
    <property type="match status" value="1"/>
</dbReference>
<comment type="caution">
    <text evidence="4">The sequence shown here is derived from an EMBL/GenBank/DDBJ whole genome shotgun (WGS) entry which is preliminary data.</text>
</comment>
<evidence type="ECO:0000256" key="1">
    <source>
        <dbReference type="ARBA" id="ARBA00022801"/>
    </source>
</evidence>
<evidence type="ECO:0000259" key="3">
    <source>
        <dbReference type="PROSITE" id="PS51194"/>
    </source>
</evidence>
<reference evidence="4 5" key="1">
    <citation type="submission" date="2023-05" db="EMBL/GenBank/DDBJ databases">
        <title>B98-5 Cell Line De Novo Hybrid Assembly: An Optical Mapping Approach.</title>
        <authorList>
            <person name="Kananen K."/>
            <person name="Auerbach J.A."/>
            <person name="Kautto E."/>
            <person name="Blachly J.S."/>
        </authorList>
    </citation>
    <scope>NUCLEOTIDE SEQUENCE [LARGE SCALE GENOMIC DNA]</scope>
    <source>
        <strain evidence="4">B95-8</strain>
        <tissue evidence="4">Cell line</tissue>
    </source>
</reference>